<gene>
    <name evidence="7" type="ORF">DXB93_11905</name>
</gene>
<dbReference type="GO" id="GO:0006488">
    <property type="term" value="P:dolichol-linked oligosaccharide biosynthetic process"/>
    <property type="evidence" value="ECO:0007669"/>
    <property type="project" value="InterPro"/>
</dbReference>
<dbReference type="Proteomes" id="UP000261032">
    <property type="component" value="Unassembled WGS sequence"/>
</dbReference>
<organism evidence="7 8">
    <name type="scientific">Thomasclavelia ramosa</name>
    <dbReference type="NCBI Taxonomy" id="1547"/>
    <lineage>
        <taxon>Bacteria</taxon>
        <taxon>Bacillati</taxon>
        <taxon>Bacillota</taxon>
        <taxon>Erysipelotrichia</taxon>
        <taxon>Erysipelotrichales</taxon>
        <taxon>Coprobacillaceae</taxon>
        <taxon>Thomasclavelia</taxon>
    </lineage>
</organism>
<comment type="caution">
    <text evidence="7">The sequence shown here is derived from an EMBL/GenBank/DDBJ whole genome shotgun (WGS) entry which is preliminary data.</text>
</comment>
<evidence type="ECO:0000259" key="6">
    <source>
        <dbReference type="Pfam" id="PF04101"/>
    </source>
</evidence>
<keyword evidence="3" id="KW-0328">Glycosyltransferase</keyword>
<dbReference type="InterPro" id="IPR048097">
    <property type="entry name" value="Cps14G-like"/>
</dbReference>
<evidence type="ECO:0000256" key="4">
    <source>
        <dbReference type="ARBA" id="ARBA00022679"/>
    </source>
</evidence>
<sequence length="160" mass="18471">MRIFVMFGTQDKRFNRLLNAILNSNFVNENEVYVQLGYTKGDYSGINGQEYYTEDELNHQIEIADLIITHAGVGAIVSALKLKKRVIVVPRLGQYKEQNNDHQVQIMERFDKQGYIIPCTDLSKLDETVNNAYNFEPKEYVADKQGIIDEITDFINCIKK</sequence>
<dbReference type="PANTHER" id="PTHR12867">
    <property type="entry name" value="GLYCOSYL TRANSFERASE-RELATED"/>
    <property type="match status" value="1"/>
</dbReference>
<dbReference type="AlphaFoldDB" id="A0A3E3EBE7"/>
<name>A0A3E3EBE7_9FIRM</name>
<reference evidence="7 8" key="1">
    <citation type="submission" date="2018-08" db="EMBL/GenBank/DDBJ databases">
        <title>A genome reference for cultivated species of the human gut microbiota.</title>
        <authorList>
            <person name="Zou Y."/>
            <person name="Xue W."/>
            <person name="Luo G."/>
        </authorList>
    </citation>
    <scope>NUCLEOTIDE SEQUENCE [LARGE SCALE GENOMIC DNA]</scope>
    <source>
        <strain evidence="7 8">OM06-4</strain>
    </source>
</reference>
<keyword evidence="4" id="KW-0808">Transferase</keyword>
<evidence type="ECO:0000256" key="1">
    <source>
        <dbReference type="ARBA" id="ARBA00004240"/>
    </source>
</evidence>
<dbReference type="Gene3D" id="3.40.50.2000">
    <property type="entry name" value="Glycogen Phosphorylase B"/>
    <property type="match status" value="1"/>
</dbReference>
<protein>
    <recommendedName>
        <fullName evidence="6">Glycosyl transferase family 28 C-terminal domain-containing protein</fullName>
    </recommendedName>
</protein>
<comment type="similarity">
    <text evidence="2">Belongs to the glycosyltransferase 28 family.</text>
</comment>
<dbReference type="Pfam" id="PF04101">
    <property type="entry name" value="Glyco_tran_28_C"/>
    <property type="match status" value="1"/>
</dbReference>
<evidence type="ECO:0000256" key="5">
    <source>
        <dbReference type="ARBA" id="ARBA00022824"/>
    </source>
</evidence>
<dbReference type="SUPFAM" id="SSF53756">
    <property type="entry name" value="UDP-Glycosyltransferase/glycogen phosphorylase"/>
    <property type="match status" value="1"/>
</dbReference>
<comment type="subcellular location">
    <subcellularLocation>
        <location evidence="1">Endoplasmic reticulum</location>
    </subcellularLocation>
</comment>
<proteinExistence type="inferred from homology"/>
<evidence type="ECO:0000256" key="2">
    <source>
        <dbReference type="ARBA" id="ARBA00006962"/>
    </source>
</evidence>
<dbReference type="NCBIfam" id="NF041548">
    <property type="entry name" value="PssE"/>
    <property type="match status" value="1"/>
</dbReference>
<dbReference type="InterPro" id="IPR007235">
    <property type="entry name" value="Glyco_trans_28_C"/>
</dbReference>
<dbReference type="GO" id="GO:0016758">
    <property type="term" value="F:hexosyltransferase activity"/>
    <property type="evidence" value="ECO:0007669"/>
    <property type="project" value="InterPro"/>
</dbReference>
<dbReference type="PANTHER" id="PTHR12867:SF6">
    <property type="entry name" value="N-ACETYLGLUCOSAMINYLDIPHOSPHODOLICHOL N-ACETYLGLUCOSAMINYLTRANSFERASE"/>
    <property type="match status" value="1"/>
</dbReference>
<evidence type="ECO:0000256" key="3">
    <source>
        <dbReference type="ARBA" id="ARBA00022676"/>
    </source>
</evidence>
<dbReference type="InterPro" id="IPR039042">
    <property type="entry name" value="Alg13-like"/>
</dbReference>
<feature type="domain" description="Glycosyl transferase family 28 C-terminal" evidence="6">
    <location>
        <begin position="3"/>
        <end position="145"/>
    </location>
</feature>
<evidence type="ECO:0000313" key="8">
    <source>
        <dbReference type="Proteomes" id="UP000261032"/>
    </source>
</evidence>
<evidence type="ECO:0000313" key="7">
    <source>
        <dbReference type="EMBL" id="RGD84049.1"/>
    </source>
</evidence>
<keyword evidence="5" id="KW-0256">Endoplasmic reticulum</keyword>
<dbReference type="RefSeq" id="WP_117581801.1">
    <property type="nucleotide sequence ID" value="NZ_QUSL01000019.1"/>
</dbReference>
<accession>A0A3E3EBE7</accession>
<dbReference type="EMBL" id="QUSL01000019">
    <property type="protein sequence ID" value="RGD84049.1"/>
    <property type="molecule type" value="Genomic_DNA"/>
</dbReference>